<dbReference type="PROSITE" id="PS51475">
    <property type="entry name" value="PROTEASOME_ALPHA_2"/>
    <property type="match status" value="1"/>
</dbReference>
<dbReference type="PANTHER" id="PTHR11599">
    <property type="entry name" value="PROTEASOME SUBUNIT ALPHA/BETA"/>
    <property type="match status" value="1"/>
</dbReference>
<sequence>MSRKYDSRTTTFSPEGRLYQVEYAMEAISHAGLTLGIMASDGIALVAVRRKISGTLEEPHQVGHLVAAVAGLTADANILVKEARSKSLEYWRSFSSNIPIELLVQRIGNLKQGFTQMGGLRPFGVSLLYAGYDKSLGFQLYHSDPSGNYSAWKATAVGAQSQAAQSFLKNEFSEGLSLVEVKDLAFRTLRHVLIGDEEEANNEEDDIKAGDPTNADTMDELDLSDIVATGMFWF</sequence>
<dbReference type="RefSeq" id="XP_013237783.1">
    <property type="nucleotide sequence ID" value="XM_013382329.1"/>
</dbReference>
<reference evidence="5 6" key="1">
    <citation type="submission" date="2014-04" db="EMBL/GenBank/DDBJ databases">
        <title>A new species of microsporidia sheds light on the evolution of extreme parasitism.</title>
        <authorList>
            <person name="Haag K.L."/>
            <person name="James T.Y."/>
            <person name="Larsson R."/>
            <person name="Schaer T.M."/>
            <person name="Refardt D."/>
            <person name="Pombert J.-F."/>
            <person name="Ebert D."/>
        </authorList>
    </citation>
    <scope>NUCLEOTIDE SEQUENCE [LARGE SCALE GENOMIC DNA]</scope>
    <source>
        <strain evidence="5 6">UGP3</strain>
        <tissue evidence="5">Spores</tissue>
    </source>
</reference>
<keyword evidence="3" id="KW-0539">Nucleus</keyword>
<dbReference type="AlphaFoldDB" id="A0A098VUL2"/>
<keyword evidence="6" id="KW-1185">Reference proteome</keyword>
<gene>
    <name evidence="5" type="ORF">DI09_38p260</name>
</gene>
<dbReference type="InterPro" id="IPR023332">
    <property type="entry name" value="Proteasome_alpha-type"/>
</dbReference>
<accession>A0A098VUL2</accession>
<comment type="subunit">
    <text evidence="3">The 26S proteasome consists of a 20S proteasome core and two 19S regulatory subunits.</text>
</comment>
<dbReference type="VEuPathDB" id="MicrosporidiaDB:DI09_38p260"/>
<dbReference type="OrthoDB" id="431557at2759"/>
<dbReference type="PROSITE" id="PS00388">
    <property type="entry name" value="PROTEASOME_ALPHA_1"/>
    <property type="match status" value="1"/>
</dbReference>
<dbReference type="InterPro" id="IPR029055">
    <property type="entry name" value="Ntn_hydrolases_N"/>
</dbReference>
<organism evidence="5 6">
    <name type="scientific">Mitosporidium daphniae</name>
    <dbReference type="NCBI Taxonomy" id="1485682"/>
    <lineage>
        <taxon>Eukaryota</taxon>
        <taxon>Fungi</taxon>
        <taxon>Fungi incertae sedis</taxon>
        <taxon>Microsporidia</taxon>
        <taxon>Mitosporidium</taxon>
    </lineage>
</organism>
<evidence type="ECO:0000256" key="2">
    <source>
        <dbReference type="PROSITE-ProRule" id="PRU00808"/>
    </source>
</evidence>
<dbReference type="Gene3D" id="3.60.20.10">
    <property type="entry name" value="Glutamine Phosphoribosylpyrophosphate, subunit 1, domain 1"/>
    <property type="match status" value="1"/>
</dbReference>
<evidence type="ECO:0000259" key="4">
    <source>
        <dbReference type="PROSITE" id="PS00388"/>
    </source>
</evidence>
<keyword evidence="1 2" id="KW-0647">Proteasome</keyword>
<evidence type="ECO:0000313" key="6">
    <source>
        <dbReference type="Proteomes" id="UP000029725"/>
    </source>
</evidence>
<proteinExistence type="inferred from homology"/>
<dbReference type="GeneID" id="25259773"/>
<comment type="similarity">
    <text evidence="2 3">Belongs to the peptidase T1A family.</text>
</comment>
<dbReference type="GO" id="GO:0005737">
    <property type="term" value="C:cytoplasm"/>
    <property type="evidence" value="ECO:0007669"/>
    <property type="project" value="UniProtKB-SubCell"/>
</dbReference>
<dbReference type="Proteomes" id="UP000029725">
    <property type="component" value="Unassembled WGS sequence"/>
</dbReference>
<dbReference type="Pfam" id="PF00227">
    <property type="entry name" value="Proteasome"/>
    <property type="match status" value="1"/>
</dbReference>
<dbReference type="GO" id="GO:0006511">
    <property type="term" value="P:ubiquitin-dependent protein catabolic process"/>
    <property type="evidence" value="ECO:0007669"/>
    <property type="project" value="InterPro"/>
</dbReference>
<dbReference type="SMART" id="SM00948">
    <property type="entry name" value="Proteasome_A_N"/>
    <property type="match status" value="1"/>
</dbReference>
<dbReference type="GO" id="GO:0005634">
    <property type="term" value="C:nucleus"/>
    <property type="evidence" value="ECO:0007669"/>
    <property type="project" value="UniProtKB-SubCell"/>
</dbReference>
<evidence type="ECO:0000256" key="3">
    <source>
        <dbReference type="RuleBase" id="RU000551"/>
    </source>
</evidence>
<feature type="domain" description="Proteasome alpha-type subunits" evidence="4">
    <location>
        <begin position="5"/>
        <end position="27"/>
    </location>
</feature>
<protein>
    <recommendedName>
        <fullName evidence="3">Proteasome subunit alpha type</fullName>
    </recommendedName>
</protein>
<dbReference type="Pfam" id="PF10584">
    <property type="entry name" value="Proteasome_A_N"/>
    <property type="match status" value="1"/>
</dbReference>
<dbReference type="GO" id="GO:0019773">
    <property type="term" value="C:proteasome core complex, alpha-subunit complex"/>
    <property type="evidence" value="ECO:0007669"/>
    <property type="project" value="UniProtKB-UniRule"/>
</dbReference>
<comment type="subcellular location">
    <subcellularLocation>
        <location evidence="3">Cytoplasm</location>
    </subcellularLocation>
    <subcellularLocation>
        <location evidence="3">Nucleus</location>
    </subcellularLocation>
</comment>
<keyword evidence="3" id="KW-0963">Cytoplasm</keyword>
<dbReference type="HOGENOM" id="CLU_035750_4_3_1"/>
<dbReference type="InterPro" id="IPR001353">
    <property type="entry name" value="Proteasome_sua/b"/>
</dbReference>
<evidence type="ECO:0000313" key="5">
    <source>
        <dbReference type="EMBL" id="KGG51356.1"/>
    </source>
</evidence>
<evidence type="ECO:0000256" key="1">
    <source>
        <dbReference type="ARBA" id="ARBA00022942"/>
    </source>
</evidence>
<comment type="caution">
    <text evidence="5">The sequence shown here is derived from an EMBL/GenBank/DDBJ whole genome shotgun (WGS) entry which is preliminary data.</text>
</comment>
<dbReference type="EMBL" id="JMKJ01000321">
    <property type="protein sequence ID" value="KGG51356.1"/>
    <property type="molecule type" value="Genomic_DNA"/>
</dbReference>
<dbReference type="InterPro" id="IPR000426">
    <property type="entry name" value="Proteasome_asu_N"/>
</dbReference>
<dbReference type="InterPro" id="IPR050115">
    <property type="entry name" value="Proteasome_alpha"/>
</dbReference>
<name>A0A098VUL2_9MICR</name>
<dbReference type="SUPFAM" id="SSF56235">
    <property type="entry name" value="N-terminal nucleophile aminohydrolases (Ntn hydrolases)"/>
    <property type="match status" value="1"/>
</dbReference>